<name>A0ACC2NHY5_9HYME</name>
<sequence length="117" mass="13124">MRVNEDENSMDKNTASFVIVEVYTNVFTATSNQFCLKSFAIARAFAPPFPKESDSDEYVKSDPCDNSSDEEESDNEDNGNDEDGSFFDDAKQLLYLGAPLTAIEHVLLILSHLIRFD</sequence>
<proteinExistence type="predicted"/>
<gene>
    <name evidence="1" type="ORF">QAD02_002034</name>
</gene>
<organism evidence="1 2">
    <name type="scientific">Eretmocerus hayati</name>
    <dbReference type="NCBI Taxonomy" id="131215"/>
    <lineage>
        <taxon>Eukaryota</taxon>
        <taxon>Metazoa</taxon>
        <taxon>Ecdysozoa</taxon>
        <taxon>Arthropoda</taxon>
        <taxon>Hexapoda</taxon>
        <taxon>Insecta</taxon>
        <taxon>Pterygota</taxon>
        <taxon>Neoptera</taxon>
        <taxon>Endopterygota</taxon>
        <taxon>Hymenoptera</taxon>
        <taxon>Apocrita</taxon>
        <taxon>Proctotrupomorpha</taxon>
        <taxon>Chalcidoidea</taxon>
        <taxon>Aphelinidae</taxon>
        <taxon>Aphelininae</taxon>
        <taxon>Eretmocerus</taxon>
    </lineage>
</organism>
<keyword evidence="2" id="KW-1185">Reference proteome</keyword>
<dbReference type="Proteomes" id="UP001239111">
    <property type="component" value="Chromosome 3"/>
</dbReference>
<accession>A0ACC2NHY5</accession>
<protein>
    <submittedName>
        <fullName evidence="1">Uncharacterized protein</fullName>
    </submittedName>
</protein>
<reference evidence="1" key="1">
    <citation type="submission" date="2023-04" db="EMBL/GenBank/DDBJ databases">
        <title>A chromosome-level genome assembly of the parasitoid wasp Eretmocerus hayati.</title>
        <authorList>
            <person name="Zhong Y."/>
            <person name="Liu S."/>
            <person name="Liu Y."/>
        </authorList>
    </citation>
    <scope>NUCLEOTIDE SEQUENCE</scope>
    <source>
        <strain evidence="1">ZJU_SS_LIU_2023</strain>
    </source>
</reference>
<evidence type="ECO:0000313" key="2">
    <source>
        <dbReference type="Proteomes" id="UP001239111"/>
    </source>
</evidence>
<comment type="caution">
    <text evidence="1">The sequence shown here is derived from an EMBL/GenBank/DDBJ whole genome shotgun (WGS) entry which is preliminary data.</text>
</comment>
<evidence type="ECO:0000313" key="1">
    <source>
        <dbReference type="EMBL" id="KAJ8670775.1"/>
    </source>
</evidence>
<dbReference type="EMBL" id="CM056743">
    <property type="protein sequence ID" value="KAJ8670775.1"/>
    <property type="molecule type" value="Genomic_DNA"/>
</dbReference>